<dbReference type="Pfam" id="PF01266">
    <property type="entry name" value="DAO"/>
    <property type="match status" value="1"/>
</dbReference>
<dbReference type="Gene3D" id="3.50.50.60">
    <property type="entry name" value="FAD/NAD(P)-binding domain"/>
    <property type="match status" value="1"/>
</dbReference>
<evidence type="ECO:0000313" key="4">
    <source>
        <dbReference type="Proteomes" id="UP001642482"/>
    </source>
</evidence>
<dbReference type="PANTHER" id="PTHR13847">
    <property type="entry name" value="SARCOSINE DEHYDROGENASE-RELATED"/>
    <property type="match status" value="1"/>
</dbReference>
<keyword evidence="4" id="KW-1185">Reference proteome</keyword>
<dbReference type="SUPFAM" id="SSF51905">
    <property type="entry name" value="FAD/NAD(P)-binding domain"/>
    <property type="match status" value="1"/>
</dbReference>
<feature type="domain" description="FAD dependent oxidoreductase" evidence="2">
    <location>
        <begin position="8"/>
        <end position="349"/>
    </location>
</feature>
<dbReference type="Gene3D" id="3.30.9.10">
    <property type="entry name" value="D-Amino Acid Oxidase, subunit A, domain 2"/>
    <property type="match status" value="1"/>
</dbReference>
<dbReference type="InterPro" id="IPR036188">
    <property type="entry name" value="FAD/NAD-bd_sf"/>
</dbReference>
<evidence type="ECO:0000313" key="3">
    <source>
        <dbReference type="EMBL" id="CAK7231498.1"/>
    </source>
</evidence>
<dbReference type="EMBL" id="CAWUHD010000102">
    <property type="protein sequence ID" value="CAK7231498.1"/>
    <property type="molecule type" value="Genomic_DNA"/>
</dbReference>
<name>A0ABP0CI25_9PEZI</name>
<evidence type="ECO:0000256" key="1">
    <source>
        <dbReference type="ARBA" id="ARBA00023002"/>
    </source>
</evidence>
<protein>
    <recommendedName>
        <fullName evidence="2">FAD dependent oxidoreductase domain-containing protein</fullName>
    </recommendedName>
</protein>
<dbReference type="Proteomes" id="UP001642482">
    <property type="component" value="Unassembled WGS sequence"/>
</dbReference>
<gene>
    <name evidence="3" type="ORF">SEUCBS140593_007943</name>
</gene>
<accession>A0ABP0CI25</accession>
<reference evidence="3 4" key="1">
    <citation type="submission" date="2024-01" db="EMBL/GenBank/DDBJ databases">
        <authorList>
            <person name="Allen C."/>
            <person name="Tagirdzhanova G."/>
        </authorList>
    </citation>
    <scope>NUCLEOTIDE SEQUENCE [LARGE SCALE GENOMIC DNA]</scope>
</reference>
<sequence length="370" mass="39338">MTSHPPSVIVVGAGIIGASVTWHLAEKGATVTIVSPADGIGGTATPNSFAWINANRGNARHYYELRRRSMQRWRKLTDKVNGLSELVRWTGTVQWNHPETLASFLEEHTAWGYRVERVDTAEVAKIEPSLTGSALPPWAAHAADEGSVEPALAAEVLLKDAQARYGATLVETTVTAINMEDGRVTGVTTNETTLNADHVVIVTGLGSVQLCATAGITLPVYARPGLLAHSKPLEKRLLNGIVLSSGPHVRQTVAGRLVVGADFGGGGGGHLTDPEEQRQAGQVLIEEAKKLFREEDARLLELDFVTVGERPQPQDGLPIIDAAVLPGLAVAVMHSGVTLAAVVGDSLAKTIVKGEVDEALQAFSLRRFTD</sequence>
<dbReference type="PANTHER" id="PTHR13847:SF289">
    <property type="entry name" value="GLYCINE OXIDASE"/>
    <property type="match status" value="1"/>
</dbReference>
<evidence type="ECO:0000259" key="2">
    <source>
        <dbReference type="Pfam" id="PF01266"/>
    </source>
</evidence>
<organism evidence="3 4">
    <name type="scientific">Sporothrix eucalyptigena</name>
    <dbReference type="NCBI Taxonomy" id="1812306"/>
    <lineage>
        <taxon>Eukaryota</taxon>
        <taxon>Fungi</taxon>
        <taxon>Dikarya</taxon>
        <taxon>Ascomycota</taxon>
        <taxon>Pezizomycotina</taxon>
        <taxon>Sordariomycetes</taxon>
        <taxon>Sordariomycetidae</taxon>
        <taxon>Ophiostomatales</taxon>
        <taxon>Ophiostomataceae</taxon>
        <taxon>Sporothrix</taxon>
    </lineage>
</organism>
<dbReference type="InterPro" id="IPR006076">
    <property type="entry name" value="FAD-dep_OxRdtase"/>
</dbReference>
<keyword evidence="1" id="KW-0560">Oxidoreductase</keyword>
<proteinExistence type="predicted"/>
<comment type="caution">
    <text evidence="3">The sequence shown here is derived from an EMBL/GenBank/DDBJ whole genome shotgun (WGS) entry which is preliminary data.</text>
</comment>